<feature type="transmembrane region" description="Helical" evidence="1">
    <location>
        <begin position="12"/>
        <end position="34"/>
    </location>
</feature>
<dbReference type="HOGENOM" id="CLU_3224920_0_0_1"/>
<dbReference type="GeneID" id="19881371"/>
<sequence length="44" mass="4618">MSTKKLSNFGAVASIVSSTLGCGITLMIGVYLYLGKHRCHSSDA</sequence>
<dbReference type="Proteomes" id="UP000011082">
    <property type="component" value="Unassembled WGS sequence"/>
</dbReference>
<dbReference type="RefSeq" id="XP_007604106.1">
    <property type="nucleotide sequence ID" value="XM_007604044.1"/>
</dbReference>
<dbReference type="AlphaFoldDB" id="L2GP23"/>
<organism evidence="2 3">
    <name type="scientific">Vittaforma corneae (strain ATCC 50505)</name>
    <name type="common">Microsporidian parasite</name>
    <name type="synonym">Nosema corneum</name>
    <dbReference type="NCBI Taxonomy" id="993615"/>
    <lineage>
        <taxon>Eukaryota</taxon>
        <taxon>Fungi</taxon>
        <taxon>Fungi incertae sedis</taxon>
        <taxon>Microsporidia</taxon>
        <taxon>Nosematidae</taxon>
        <taxon>Vittaforma</taxon>
    </lineage>
</organism>
<evidence type="ECO:0000256" key="1">
    <source>
        <dbReference type="SAM" id="Phobius"/>
    </source>
</evidence>
<keyword evidence="1" id="KW-0472">Membrane</keyword>
<accession>L2GP23</accession>
<dbReference type="VEuPathDB" id="MicrosporidiaDB:VICG_00654"/>
<dbReference type="InParanoid" id="L2GP23"/>
<name>L2GP23_VITCO</name>
<keyword evidence="1" id="KW-0812">Transmembrane</keyword>
<protein>
    <submittedName>
        <fullName evidence="2">Uncharacterized protein</fullName>
    </submittedName>
</protein>
<gene>
    <name evidence="2" type="ORF">VICG_00654</name>
</gene>
<dbReference type="EMBL" id="JH370133">
    <property type="protein sequence ID" value="ELA42255.1"/>
    <property type="molecule type" value="Genomic_DNA"/>
</dbReference>
<keyword evidence="3" id="KW-1185">Reference proteome</keyword>
<reference evidence="3" key="1">
    <citation type="submission" date="2011-05" db="EMBL/GenBank/DDBJ databases">
        <title>The genome sequence of Vittaforma corneae strain ATCC 50505.</title>
        <authorList>
            <consortium name="The Broad Institute Genome Sequencing Platform"/>
            <person name="Cuomo C."/>
            <person name="Didier E."/>
            <person name="Bowers L."/>
            <person name="Young S.K."/>
            <person name="Zeng Q."/>
            <person name="Gargeya S."/>
            <person name="Fitzgerald M."/>
            <person name="Haas B."/>
            <person name="Abouelleil A."/>
            <person name="Alvarado L."/>
            <person name="Arachchi H.M."/>
            <person name="Berlin A."/>
            <person name="Chapman S.B."/>
            <person name="Gearin G."/>
            <person name="Goldberg J."/>
            <person name="Griggs A."/>
            <person name="Gujja S."/>
            <person name="Hansen M."/>
            <person name="Heiman D."/>
            <person name="Howarth C."/>
            <person name="Larimer J."/>
            <person name="Lui A."/>
            <person name="MacDonald P.J.P."/>
            <person name="McCowen C."/>
            <person name="Montmayeur A."/>
            <person name="Murphy C."/>
            <person name="Neiman D."/>
            <person name="Pearson M."/>
            <person name="Priest M."/>
            <person name="Roberts A."/>
            <person name="Saif S."/>
            <person name="Shea T."/>
            <person name="Sisk P."/>
            <person name="Stolte C."/>
            <person name="Sykes S."/>
            <person name="Wortman J."/>
            <person name="Nusbaum C."/>
            <person name="Birren B."/>
        </authorList>
    </citation>
    <scope>NUCLEOTIDE SEQUENCE [LARGE SCALE GENOMIC DNA]</scope>
    <source>
        <strain evidence="3">ATCC 50505</strain>
    </source>
</reference>
<keyword evidence="1" id="KW-1133">Transmembrane helix</keyword>
<evidence type="ECO:0000313" key="3">
    <source>
        <dbReference type="Proteomes" id="UP000011082"/>
    </source>
</evidence>
<proteinExistence type="predicted"/>
<dbReference type="PROSITE" id="PS51257">
    <property type="entry name" value="PROKAR_LIPOPROTEIN"/>
    <property type="match status" value="1"/>
</dbReference>
<evidence type="ECO:0000313" key="2">
    <source>
        <dbReference type="EMBL" id="ELA42255.1"/>
    </source>
</evidence>